<dbReference type="PROSITE" id="PS50110">
    <property type="entry name" value="RESPONSE_REGULATORY"/>
    <property type="match status" value="1"/>
</dbReference>
<dbReference type="SUPFAM" id="SSF52172">
    <property type="entry name" value="CheY-like"/>
    <property type="match status" value="1"/>
</dbReference>
<reference evidence="5 6" key="1">
    <citation type="submission" date="2016-12" db="EMBL/GenBank/DDBJ databases">
        <title>Izhakiella australiana sp. nov. of genus Izhakiella isolated from Australian desert.</title>
        <authorList>
            <person name="Ji M."/>
        </authorList>
    </citation>
    <scope>NUCLEOTIDE SEQUENCE [LARGE SCALE GENOMIC DNA]</scope>
    <source>
        <strain evidence="5 6">D4N98</strain>
    </source>
</reference>
<comment type="caution">
    <text evidence="5">The sequence shown here is derived from an EMBL/GenBank/DDBJ whole genome shotgun (WGS) entry which is preliminary data.</text>
</comment>
<dbReference type="PANTHER" id="PTHR43214">
    <property type="entry name" value="TWO-COMPONENT RESPONSE REGULATOR"/>
    <property type="match status" value="1"/>
</dbReference>
<evidence type="ECO:0000313" key="6">
    <source>
        <dbReference type="Proteomes" id="UP000190667"/>
    </source>
</evidence>
<keyword evidence="6" id="KW-1185">Reference proteome</keyword>
<keyword evidence="2" id="KW-0597">Phosphoprotein</keyword>
<organism evidence="5 6">
    <name type="scientific">Izhakiella australiensis</name>
    <dbReference type="NCBI Taxonomy" id="1926881"/>
    <lineage>
        <taxon>Bacteria</taxon>
        <taxon>Pseudomonadati</taxon>
        <taxon>Pseudomonadota</taxon>
        <taxon>Gammaproteobacteria</taxon>
        <taxon>Enterobacterales</taxon>
        <taxon>Erwiniaceae</taxon>
        <taxon>Izhakiella</taxon>
    </lineage>
</organism>
<proteinExistence type="predicted"/>
<dbReference type="InterPro" id="IPR000792">
    <property type="entry name" value="Tscrpt_reg_LuxR_C"/>
</dbReference>
<dbReference type="STRING" id="1926881.BTJ39_03550"/>
<feature type="modified residue" description="4-aspartylphosphate" evidence="2">
    <location>
        <position position="61"/>
    </location>
</feature>
<dbReference type="GO" id="GO:0006355">
    <property type="term" value="P:regulation of DNA-templated transcription"/>
    <property type="evidence" value="ECO:0007669"/>
    <property type="project" value="InterPro"/>
</dbReference>
<dbReference type="SMART" id="SM00421">
    <property type="entry name" value="HTH_LUXR"/>
    <property type="match status" value="1"/>
</dbReference>
<dbReference type="Proteomes" id="UP000190667">
    <property type="component" value="Unassembled WGS sequence"/>
</dbReference>
<evidence type="ECO:0000256" key="2">
    <source>
        <dbReference type="PROSITE-ProRule" id="PRU00169"/>
    </source>
</evidence>
<feature type="domain" description="Response regulatory" evidence="4">
    <location>
        <begin position="8"/>
        <end position="129"/>
    </location>
</feature>
<dbReference type="GO" id="GO:0000160">
    <property type="term" value="P:phosphorelay signal transduction system"/>
    <property type="evidence" value="ECO:0007669"/>
    <property type="project" value="InterPro"/>
</dbReference>
<gene>
    <name evidence="5" type="ORF">BTJ39_03550</name>
</gene>
<evidence type="ECO:0000313" key="5">
    <source>
        <dbReference type="EMBL" id="OON41057.1"/>
    </source>
</evidence>
<dbReference type="InterPro" id="IPR001789">
    <property type="entry name" value="Sig_transdc_resp-reg_receiver"/>
</dbReference>
<dbReference type="InterPro" id="IPR011006">
    <property type="entry name" value="CheY-like_superfamily"/>
</dbReference>
<evidence type="ECO:0000259" key="3">
    <source>
        <dbReference type="PROSITE" id="PS50043"/>
    </source>
</evidence>
<sequence length="222" mass="24679">MIINKKLSIAVADAYPLITSAMINEISKVSRLSPVFFANTGEELVKKVSENNKSLDVLLTDYNFSLGGNDDGYRLIKKICDSGKVKNIFIFSDMKDTLTLNQLMGLPLAGIISKRDDLQLALKTIANQCSSIYKKNTCYLSPAIQDVFSNLKMNAAPTSLTPREFEVIKLYAEGMRLKEIASRLKRSVGTVAVHKYNAMKKMNFSSNAQLIDFARQAGIYCL</sequence>
<dbReference type="GO" id="GO:0003677">
    <property type="term" value="F:DNA binding"/>
    <property type="evidence" value="ECO:0007669"/>
    <property type="project" value="UniProtKB-KW"/>
</dbReference>
<dbReference type="InterPro" id="IPR039420">
    <property type="entry name" value="WalR-like"/>
</dbReference>
<dbReference type="PRINTS" id="PR00038">
    <property type="entry name" value="HTHLUXR"/>
</dbReference>
<dbReference type="Gene3D" id="1.10.10.10">
    <property type="entry name" value="Winged helix-like DNA-binding domain superfamily/Winged helix DNA-binding domain"/>
    <property type="match status" value="1"/>
</dbReference>
<dbReference type="InterPro" id="IPR016032">
    <property type="entry name" value="Sig_transdc_resp-reg_C-effctor"/>
</dbReference>
<dbReference type="EMBL" id="MRUL01000002">
    <property type="protein sequence ID" value="OON41057.1"/>
    <property type="molecule type" value="Genomic_DNA"/>
</dbReference>
<name>A0A1S8YQK6_9GAMM</name>
<evidence type="ECO:0000259" key="4">
    <source>
        <dbReference type="PROSITE" id="PS50110"/>
    </source>
</evidence>
<keyword evidence="1" id="KW-0238">DNA-binding</keyword>
<dbReference type="CDD" id="cd06170">
    <property type="entry name" value="LuxR_C_like"/>
    <property type="match status" value="1"/>
</dbReference>
<accession>A0A1S8YQK6</accession>
<feature type="domain" description="HTH luxR-type" evidence="3">
    <location>
        <begin position="153"/>
        <end position="218"/>
    </location>
</feature>
<dbReference type="PANTHER" id="PTHR43214:SF17">
    <property type="entry name" value="TRANSCRIPTIONAL REGULATORY PROTEIN RCSB"/>
    <property type="match status" value="1"/>
</dbReference>
<dbReference type="RefSeq" id="WP_078001299.1">
    <property type="nucleotide sequence ID" value="NZ_MRUL01000002.1"/>
</dbReference>
<dbReference type="Gene3D" id="3.40.50.2300">
    <property type="match status" value="1"/>
</dbReference>
<dbReference type="Pfam" id="PF00196">
    <property type="entry name" value="GerE"/>
    <property type="match status" value="1"/>
</dbReference>
<dbReference type="OrthoDB" id="281302at2"/>
<dbReference type="SUPFAM" id="SSF46894">
    <property type="entry name" value="C-terminal effector domain of the bipartite response regulators"/>
    <property type="match status" value="1"/>
</dbReference>
<protein>
    <recommendedName>
        <fullName evidence="7">DNA-binding response regulator</fullName>
    </recommendedName>
</protein>
<evidence type="ECO:0000256" key="1">
    <source>
        <dbReference type="ARBA" id="ARBA00023125"/>
    </source>
</evidence>
<evidence type="ECO:0008006" key="7">
    <source>
        <dbReference type="Google" id="ProtNLM"/>
    </source>
</evidence>
<dbReference type="PROSITE" id="PS50043">
    <property type="entry name" value="HTH_LUXR_2"/>
    <property type="match status" value="1"/>
</dbReference>
<dbReference type="InterPro" id="IPR036388">
    <property type="entry name" value="WH-like_DNA-bd_sf"/>
</dbReference>
<dbReference type="AlphaFoldDB" id="A0A1S8YQK6"/>